<gene>
    <name evidence="7" type="ORF">UFOPK4422_01318</name>
</gene>
<feature type="transmembrane region" description="Helical" evidence="6">
    <location>
        <begin position="51"/>
        <end position="71"/>
    </location>
</feature>
<organism evidence="7">
    <name type="scientific">freshwater metagenome</name>
    <dbReference type="NCBI Taxonomy" id="449393"/>
    <lineage>
        <taxon>unclassified sequences</taxon>
        <taxon>metagenomes</taxon>
        <taxon>ecological metagenomes</taxon>
    </lineage>
</organism>
<evidence type="ECO:0000256" key="5">
    <source>
        <dbReference type="ARBA" id="ARBA00023136"/>
    </source>
</evidence>
<evidence type="ECO:0000256" key="1">
    <source>
        <dbReference type="ARBA" id="ARBA00004651"/>
    </source>
</evidence>
<keyword evidence="4 6" id="KW-1133">Transmembrane helix</keyword>
<dbReference type="InterPro" id="IPR005171">
    <property type="entry name" value="Cyt_c_oxidase_su4_prok"/>
</dbReference>
<name>A0A6J7VWI7_9ZZZZ</name>
<protein>
    <submittedName>
        <fullName evidence="7">Unannotated protein</fullName>
    </submittedName>
</protein>
<feature type="transmembrane region" description="Helical" evidence="6">
    <location>
        <begin position="83"/>
        <end position="107"/>
    </location>
</feature>
<evidence type="ECO:0000256" key="4">
    <source>
        <dbReference type="ARBA" id="ARBA00022989"/>
    </source>
</evidence>
<dbReference type="EMBL" id="CAFBRX010000156">
    <property type="protein sequence ID" value="CAB5130731.1"/>
    <property type="molecule type" value="Genomic_DNA"/>
</dbReference>
<accession>A0A6J7VWI7</accession>
<keyword evidence="5 6" id="KW-0472">Membrane</keyword>
<keyword evidence="2" id="KW-1003">Cell membrane</keyword>
<evidence type="ECO:0000256" key="2">
    <source>
        <dbReference type="ARBA" id="ARBA00022475"/>
    </source>
</evidence>
<proteinExistence type="predicted"/>
<dbReference type="AlphaFoldDB" id="A0A6J7VWI7"/>
<reference evidence="7" key="1">
    <citation type="submission" date="2020-05" db="EMBL/GenBank/DDBJ databases">
        <authorList>
            <person name="Chiriac C."/>
            <person name="Salcher M."/>
            <person name="Ghai R."/>
            <person name="Kavagutti S V."/>
        </authorList>
    </citation>
    <scope>NUCLEOTIDE SEQUENCE</scope>
</reference>
<keyword evidence="3 6" id="KW-0812">Transmembrane</keyword>
<dbReference type="Pfam" id="PF03626">
    <property type="entry name" value="COX4_pro"/>
    <property type="match status" value="1"/>
</dbReference>
<sequence>MSTATTHVEASENHEVEHHGLSDKQYIVIALILAALTAIEVSTYYVDFGPFFMPTLLILMVIKFVTVVSYFMHLKFDNKIFSYLFYAGLLLAIAVYCGFLATFKFFLKQG</sequence>
<feature type="transmembrane region" description="Helical" evidence="6">
    <location>
        <begin position="26"/>
        <end position="45"/>
    </location>
</feature>
<comment type="subcellular location">
    <subcellularLocation>
        <location evidence="1">Cell membrane</location>
        <topology evidence="1">Multi-pass membrane protein</topology>
    </subcellularLocation>
</comment>
<evidence type="ECO:0000256" key="3">
    <source>
        <dbReference type="ARBA" id="ARBA00022692"/>
    </source>
</evidence>
<evidence type="ECO:0000313" key="7">
    <source>
        <dbReference type="EMBL" id="CAB5130731.1"/>
    </source>
</evidence>
<dbReference type="GO" id="GO:0005886">
    <property type="term" value="C:plasma membrane"/>
    <property type="evidence" value="ECO:0007669"/>
    <property type="project" value="UniProtKB-SubCell"/>
</dbReference>
<evidence type="ECO:0000256" key="6">
    <source>
        <dbReference type="SAM" id="Phobius"/>
    </source>
</evidence>